<comment type="subunit">
    <text evidence="4 11">Monomer.</text>
</comment>
<gene>
    <name evidence="11 14" type="primary">rnhA</name>
    <name evidence="14" type="ORF">BVI061214_00163</name>
</gene>
<comment type="function">
    <text evidence="2 11">Endonuclease that specifically degrades the RNA of RNA-DNA hybrids.</text>
</comment>
<dbReference type="AlphaFoldDB" id="A0A0M9AC37"/>
<dbReference type="PATRIC" id="fig|271.14.peg.255"/>
<dbReference type="InterPro" id="IPR050092">
    <property type="entry name" value="RNase_H"/>
</dbReference>
<feature type="binding site" evidence="11">
    <location>
        <position position="51"/>
    </location>
    <ligand>
        <name>Mg(2+)</name>
        <dbReference type="ChEBI" id="CHEBI:18420"/>
        <label>1</label>
    </ligand>
</feature>
<dbReference type="NCBIfam" id="NF001236">
    <property type="entry name" value="PRK00203.1"/>
    <property type="match status" value="1"/>
</dbReference>
<feature type="binding site" evidence="11">
    <location>
        <position position="73"/>
    </location>
    <ligand>
        <name>Mg(2+)</name>
        <dbReference type="ChEBI" id="CHEBI:18420"/>
        <label>1</label>
    </ligand>
</feature>
<dbReference type="GO" id="GO:0005737">
    <property type="term" value="C:cytoplasm"/>
    <property type="evidence" value="ECO:0007669"/>
    <property type="project" value="UniProtKB-SubCell"/>
</dbReference>
<evidence type="ECO:0000256" key="3">
    <source>
        <dbReference type="ARBA" id="ARBA00005300"/>
    </source>
</evidence>
<feature type="binding site" evidence="11">
    <location>
        <position position="13"/>
    </location>
    <ligand>
        <name>Mg(2+)</name>
        <dbReference type="ChEBI" id="CHEBI:18420"/>
        <label>2</label>
    </ligand>
</feature>
<comment type="similarity">
    <text evidence="3 11">Belongs to the RNase H family.</text>
</comment>
<dbReference type="InterPro" id="IPR022892">
    <property type="entry name" value="RNaseHI"/>
</dbReference>
<organism evidence="14 15">
    <name type="scientific">Thermus aquaticus</name>
    <dbReference type="NCBI Taxonomy" id="271"/>
    <lineage>
        <taxon>Bacteria</taxon>
        <taxon>Thermotogati</taxon>
        <taxon>Deinococcota</taxon>
        <taxon>Deinococci</taxon>
        <taxon>Thermales</taxon>
        <taxon>Thermaceae</taxon>
        <taxon>Thermus</taxon>
    </lineage>
</organism>
<dbReference type="GO" id="GO:0003676">
    <property type="term" value="F:nucleic acid binding"/>
    <property type="evidence" value="ECO:0007669"/>
    <property type="project" value="InterPro"/>
</dbReference>
<accession>A0A0M9AC37</accession>
<comment type="cofactor">
    <cofactor evidence="11">
        <name>Mg(2+)</name>
        <dbReference type="ChEBI" id="CHEBI:18420"/>
    </cofactor>
    <text evidence="11">Binds 1 Mg(2+) ion per subunit. May bind a second metal ion at a regulatory site, or after substrate binding.</text>
</comment>
<keyword evidence="7 11" id="KW-0479">Metal-binding</keyword>
<dbReference type="EMBL" id="LHCI01000106">
    <property type="protein sequence ID" value="KOX89019.1"/>
    <property type="molecule type" value="Genomic_DNA"/>
</dbReference>
<dbReference type="Gene3D" id="3.30.420.10">
    <property type="entry name" value="Ribonuclease H-like superfamily/Ribonuclease H"/>
    <property type="match status" value="1"/>
</dbReference>
<comment type="subcellular location">
    <subcellularLocation>
        <location evidence="11">Cytoplasm</location>
    </subcellularLocation>
</comment>
<evidence type="ECO:0000313" key="14">
    <source>
        <dbReference type="EMBL" id="KOX89019.1"/>
    </source>
</evidence>
<comment type="catalytic activity">
    <reaction evidence="1 11">
        <text>Endonucleolytic cleavage to 5'-phosphomonoester.</text>
        <dbReference type="EC" id="3.1.26.4"/>
    </reaction>
</comment>
<dbReference type="CDD" id="cd09278">
    <property type="entry name" value="RNase_HI_prokaryote_like"/>
    <property type="match status" value="1"/>
</dbReference>
<proteinExistence type="inferred from homology"/>
<evidence type="ECO:0000256" key="2">
    <source>
        <dbReference type="ARBA" id="ARBA00004065"/>
    </source>
</evidence>
<dbReference type="PANTHER" id="PTHR10642">
    <property type="entry name" value="RIBONUCLEASE H1"/>
    <property type="match status" value="1"/>
</dbReference>
<sequence length="161" mass="18093">MSLPLKRVDLFTDGACLGNPGPGGWAALLRYGSREKLLSGGEPCTTNNRMELKAALEGLLALREPCQVHLHTDSQYLKRAFAEGWVERWQRNGWRTAEGKPVKNQDLWQALLKAMEGHEVAFHFVEGHSGHPENERVDREARRQAKAQPQVPCPPKEATLF</sequence>
<keyword evidence="9 11" id="KW-0378">Hydrolase</keyword>
<dbReference type="GO" id="GO:0043137">
    <property type="term" value="P:DNA replication, removal of RNA primer"/>
    <property type="evidence" value="ECO:0007669"/>
    <property type="project" value="TreeGrafter"/>
</dbReference>
<evidence type="ECO:0000256" key="12">
    <source>
        <dbReference type="SAM" id="MobiDB-lite"/>
    </source>
</evidence>
<feature type="binding site" evidence="11">
    <location>
        <position position="13"/>
    </location>
    <ligand>
        <name>Mg(2+)</name>
        <dbReference type="ChEBI" id="CHEBI:18420"/>
        <label>1</label>
    </ligand>
</feature>
<evidence type="ECO:0000256" key="6">
    <source>
        <dbReference type="ARBA" id="ARBA00022722"/>
    </source>
</evidence>
<dbReference type="SMR" id="A0A0M9AC37"/>
<dbReference type="RefSeq" id="WP_053766948.1">
    <property type="nucleotide sequence ID" value="NZ_LHCI01000106.1"/>
</dbReference>
<dbReference type="Proteomes" id="UP000037685">
    <property type="component" value="Unassembled WGS sequence"/>
</dbReference>
<dbReference type="HAMAP" id="MF_00042">
    <property type="entry name" value="RNase_H"/>
    <property type="match status" value="1"/>
</dbReference>
<dbReference type="Pfam" id="PF00075">
    <property type="entry name" value="RNase_H"/>
    <property type="match status" value="1"/>
</dbReference>
<dbReference type="InterPro" id="IPR036397">
    <property type="entry name" value="RNaseH_sf"/>
</dbReference>
<evidence type="ECO:0000256" key="10">
    <source>
        <dbReference type="ARBA" id="ARBA00022842"/>
    </source>
</evidence>
<dbReference type="FunFam" id="3.30.420.10:FF:000089">
    <property type="entry name" value="Ribonuclease H"/>
    <property type="match status" value="1"/>
</dbReference>
<keyword evidence="10 11" id="KW-0460">Magnesium</keyword>
<evidence type="ECO:0000259" key="13">
    <source>
        <dbReference type="PROSITE" id="PS50879"/>
    </source>
</evidence>
<name>A0A0M9AC37_THEAQ</name>
<evidence type="ECO:0000256" key="9">
    <source>
        <dbReference type="ARBA" id="ARBA00022801"/>
    </source>
</evidence>
<evidence type="ECO:0000256" key="5">
    <source>
        <dbReference type="ARBA" id="ARBA00012180"/>
    </source>
</evidence>
<dbReference type="SUPFAM" id="SSF53098">
    <property type="entry name" value="Ribonuclease H-like"/>
    <property type="match status" value="1"/>
</dbReference>
<keyword evidence="8 11" id="KW-0255">Endonuclease</keyword>
<dbReference type="InterPro" id="IPR012337">
    <property type="entry name" value="RNaseH-like_sf"/>
</dbReference>
<feature type="binding site" evidence="11">
    <location>
        <position position="138"/>
    </location>
    <ligand>
        <name>Mg(2+)</name>
        <dbReference type="ChEBI" id="CHEBI:18420"/>
        <label>2</label>
    </ligand>
</feature>
<evidence type="ECO:0000256" key="7">
    <source>
        <dbReference type="ARBA" id="ARBA00022723"/>
    </source>
</evidence>
<keyword evidence="11" id="KW-0963">Cytoplasm</keyword>
<dbReference type="GO" id="GO:0004523">
    <property type="term" value="F:RNA-DNA hybrid ribonuclease activity"/>
    <property type="evidence" value="ECO:0007669"/>
    <property type="project" value="UniProtKB-UniRule"/>
</dbReference>
<feature type="compositionally biased region" description="Basic and acidic residues" evidence="12">
    <location>
        <begin position="127"/>
        <end position="143"/>
    </location>
</feature>
<protein>
    <recommendedName>
        <fullName evidence="5 11">Ribonuclease H</fullName>
        <shortName evidence="11">RNase H</shortName>
        <ecNumber evidence="5 11">3.1.26.4</ecNumber>
    </recommendedName>
</protein>
<evidence type="ECO:0000256" key="8">
    <source>
        <dbReference type="ARBA" id="ARBA00022759"/>
    </source>
</evidence>
<feature type="region of interest" description="Disordered" evidence="12">
    <location>
        <begin position="127"/>
        <end position="161"/>
    </location>
</feature>
<evidence type="ECO:0000256" key="1">
    <source>
        <dbReference type="ARBA" id="ARBA00000077"/>
    </source>
</evidence>
<comment type="caution">
    <text evidence="14">The sequence shown here is derived from an EMBL/GenBank/DDBJ whole genome shotgun (WGS) entry which is preliminary data.</text>
</comment>
<evidence type="ECO:0000256" key="11">
    <source>
        <dbReference type="HAMAP-Rule" id="MF_00042"/>
    </source>
</evidence>
<dbReference type="PANTHER" id="PTHR10642:SF26">
    <property type="entry name" value="RIBONUCLEASE H1"/>
    <property type="match status" value="1"/>
</dbReference>
<dbReference type="PROSITE" id="PS50879">
    <property type="entry name" value="RNASE_H_1"/>
    <property type="match status" value="1"/>
</dbReference>
<dbReference type="EC" id="3.1.26.4" evidence="5 11"/>
<reference evidence="14 15" key="1">
    <citation type="submission" date="2015-07" db="EMBL/GenBank/DDBJ databases">
        <authorList>
            <person name="Noorani M."/>
        </authorList>
    </citation>
    <scope>NUCLEOTIDE SEQUENCE [LARGE SCALE GENOMIC DNA]</scope>
    <source>
        <strain evidence="15">ATCC 25104 / DSM 625 / JCM 10724 / NBRC 103206 / NCIMB 11243 / YT-1</strain>
    </source>
</reference>
<evidence type="ECO:0000256" key="4">
    <source>
        <dbReference type="ARBA" id="ARBA00011245"/>
    </source>
</evidence>
<dbReference type="GO" id="GO:0000287">
    <property type="term" value="F:magnesium ion binding"/>
    <property type="evidence" value="ECO:0007669"/>
    <property type="project" value="UniProtKB-UniRule"/>
</dbReference>
<feature type="domain" description="RNase H type-1" evidence="13">
    <location>
        <begin position="4"/>
        <end position="146"/>
    </location>
</feature>
<dbReference type="InterPro" id="IPR002156">
    <property type="entry name" value="RNaseH_domain"/>
</dbReference>
<keyword evidence="6 11" id="KW-0540">Nuclease</keyword>
<evidence type="ECO:0000313" key="15">
    <source>
        <dbReference type="Proteomes" id="UP000037685"/>
    </source>
</evidence>